<feature type="transmembrane region" description="Helical" evidence="2">
    <location>
        <begin position="280"/>
        <end position="302"/>
    </location>
</feature>
<feature type="compositionally biased region" description="Low complexity" evidence="1">
    <location>
        <begin position="443"/>
        <end position="453"/>
    </location>
</feature>
<keyword evidence="2" id="KW-0472">Membrane</keyword>
<dbReference type="AlphaFoldDB" id="A0AA97NU57"/>
<proteinExistence type="predicted"/>
<reference evidence="3" key="1">
    <citation type="journal article" date="2012" name="PLoS Genet.">
        <title>Comparative analysis of the genomes of two field isolates of the rice blast fungus Magnaporthe oryzae.</title>
        <authorList>
            <person name="Xue M."/>
            <person name="Yang J."/>
            <person name="Li Z."/>
            <person name="Hu S."/>
            <person name="Yao N."/>
            <person name="Dean R.A."/>
            <person name="Zhao W."/>
            <person name="Shen M."/>
            <person name="Zhang H."/>
            <person name="Li C."/>
            <person name="Liu L."/>
            <person name="Cao L."/>
            <person name="Xu X."/>
            <person name="Xing Y."/>
            <person name="Hsiang T."/>
            <person name="Zhang Z."/>
            <person name="Xu J.R."/>
            <person name="Peng Y.L."/>
        </authorList>
    </citation>
    <scope>NUCLEOTIDE SEQUENCE</scope>
    <source>
        <strain evidence="3">Y34</strain>
    </source>
</reference>
<organism evidence="3">
    <name type="scientific">Pyricularia oryzae (strain Y34)</name>
    <name type="common">Rice blast fungus</name>
    <name type="synonym">Magnaporthe oryzae</name>
    <dbReference type="NCBI Taxonomy" id="1143189"/>
    <lineage>
        <taxon>Eukaryota</taxon>
        <taxon>Fungi</taxon>
        <taxon>Dikarya</taxon>
        <taxon>Ascomycota</taxon>
        <taxon>Pezizomycotina</taxon>
        <taxon>Sordariomycetes</taxon>
        <taxon>Sordariomycetidae</taxon>
        <taxon>Magnaporthales</taxon>
        <taxon>Pyriculariaceae</taxon>
        <taxon>Pyricularia</taxon>
    </lineage>
</organism>
<name>A0AA97NU57_PYRO3</name>
<feature type="compositionally biased region" description="Pro residues" evidence="1">
    <location>
        <begin position="172"/>
        <end position="185"/>
    </location>
</feature>
<evidence type="ECO:0000313" key="3">
    <source>
        <dbReference type="EMBL" id="ELQ36459.1"/>
    </source>
</evidence>
<feature type="region of interest" description="Disordered" evidence="1">
    <location>
        <begin position="164"/>
        <end position="275"/>
    </location>
</feature>
<feature type="compositionally biased region" description="Polar residues" evidence="1">
    <location>
        <begin position="260"/>
        <end position="275"/>
    </location>
</feature>
<sequence length="483" mass="50412">MSSNSLLHGGTAALAALTTIFTPPNCATSTWLLSTTEAPSEYPPFPTEGPKSCNVPRWEDNIDDGSYDFYSPAVCPSGFVVGPSCTSVQVKTSDDFPKVEAGETVAFCVPSGFSCTADAKDGGVWGMTQTGAAAAVEITVAPAIQIRWRDFDLTLFPTHPLSPGVTIGVGPQPTPSPPPPPPARPTGPAGGNGVVVVSLPTLPRSTLLTSTTGTSAATTLPTSDQNSASEPRIPDDEATSPARSDSSTATTVSSARGSSQAADLSKTSPLESSNSHGLPVGPIILACLISVLIFGTSVFFFCKRRRDRRGGTGPGAQPPLLPVGVGGRCANRKVEITGYNGLGRVSGRRSPWFQGKPSGARPAGQRERLRGTAEMELGVQDVQHTSLAAGRTGRRRLQVQRHEQQEDDQILPLDHVGRRRSGRRTATQLDRPGGIVAACAGGADAAKTTTCGAHQPPQEPDVDVEAIDCPQCFHCEDRGDGDE</sequence>
<feature type="compositionally biased region" description="Low complexity" evidence="1">
    <location>
        <begin position="242"/>
        <end position="259"/>
    </location>
</feature>
<feature type="region of interest" description="Disordered" evidence="1">
    <location>
        <begin position="443"/>
        <end position="463"/>
    </location>
</feature>
<dbReference type="Proteomes" id="UP000011086">
    <property type="component" value="Unassembled WGS sequence"/>
</dbReference>
<protein>
    <submittedName>
        <fullName evidence="3">Uncharacterized protein</fullName>
    </submittedName>
</protein>
<evidence type="ECO:0000256" key="1">
    <source>
        <dbReference type="SAM" id="MobiDB-lite"/>
    </source>
</evidence>
<gene>
    <name evidence="3" type="ORF">OOU_Y34scaffold00660g3</name>
</gene>
<feature type="compositionally biased region" description="Low complexity" evidence="1">
    <location>
        <begin position="198"/>
        <end position="223"/>
    </location>
</feature>
<evidence type="ECO:0000256" key="2">
    <source>
        <dbReference type="SAM" id="Phobius"/>
    </source>
</evidence>
<dbReference type="EMBL" id="JH793667">
    <property type="protein sequence ID" value="ELQ36459.1"/>
    <property type="molecule type" value="Genomic_DNA"/>
</dbReference>
<keyword evidence="2" id="KW-0812">Transmembrane</keyword>
<keyword evidence="2" id="KW-1133">Transmembrane helix</keyword>
<accession>A0AA97NU57</accession>